<comment type="subunit">
    <text evidence="2">Homohexamer.</text>
</comment>
<dbReference type="PANTHER" id="PTHR13799">
    <property type="entry name" value="NGG1 INTERACTING FACTOR 3"/>
    <property type="match status" value="1"/>
</dbReference>
<dbReference type="InterPro" id="IPR017221">
    <property type="entry name" value="DUF34/NIF3_bac"/>
</dbReference>
<dbReference type="Pfam" id="PF01784">
    <property type="entry name" value="DUF34_NIF3"/>
    <property type="match status" value="1"/>
</dbReference>
<dbReference type="InterPro" id="IPR002678">
    <property type="entry name" value="DUF34/NIF3"/>
</dbReference>
<sequence>MASYNEPSPKNGGADGTSAAVTVADVVAVLDAAYPPHLAESWDAVGLICGDPSAAVRTVHFALDCTLDVAEQAVADGADLLVVHHPLLLRGVTSVAANTPKGRVIHTLITGGCALFAAHTNADSARPGVSDVLAELVGITPGRPIRPVGLMAKDHWGVHVPAGHVDAVLDAVFAAGAGEISDYSHCAYTLDGQGQFRPEPGAQPVDGVVGQLHRSPEKRVEFVAPRSRRRAIIDAVREAHPYEEPAFDITEMAEDTDLAHATGLGRVGELPQPMTLREFTQQVADALPATAWGVRAAGDPDRIIRTVAVSSGSGDGFLDDVRRLGVDAYVTSDLRHHPVDEALRAGGPAIIDTAHWASEFPWTRQASQVVRDALGLTTSIIELRTDPWTVSAHPREADA</sequence>
<feature type="binding site" evidence="6">
    <location>
        <position position="85"/>
    </location>
    <ligand>
        <name>a divalent metal cation</name>
        <dbReference type="ChEBI" id="CHEBI:60240"/>
        <label>1</label>
    </ligand>
</feature>
<dbReference type="SUPFAM" id="SSF102705">
    <property type="entry name" value="NIF3 (NGG1p interacting factor 3)-like"/>
    <property type="match status" value="1"/>
</dbReference>
<feature type="binding site" evidence="6">
    <location>
        <position position="84"/>
    </location>
    <ligand>
        <name>a divalent metal cation</name>
        <dbReference type="ChEBI" id="CHEBI:60240"/>
        <label>1</label>
    </ligand>
</feature>
<dbReference type="Gene3D" id="3.40.1390.30">
    <property type="entry name" value="NIF3 (NGG1p interacting factor 3)-like"/>
    <property type="match status" value="1"/>
</dbReference>
<evidence type="ECO:0000256" key="2">
    <source>
        <dbReference type="ARBA" id="ARBA00011643"/>
    </source>
</evidence>
<dbReference type="Gene3D" id="3.30.70.120">
    <property type="match status" value="1"/>
</dbReference>
<evidence type="ECO:0000256" key="5">
    <source>
        <dbReference type="PIRNR" id="PIRNR037489"/>
    </source>
</evidence>
<dbReference type="GO" id="GO:0005737">
    <property type="term" value="C:cytoplasm"/>
    <property type="evidence" value="ECO:0007669"/>
    <property type="project" value="TreeGrafter"/>
</dbReference>
<dbReference type="PATRIC" id="fig|1072256.5.peg.1539"/>
<dbReference type="InterPro" id="IPR015867">
    <property type="entry name" value="N-reg_PII/ATP_PRibTrfase_C"/>
</dbReference>
<proteinExistence type="inferred from homology"/>
<reference evidence="7 8" key="1">
    <citation type="journal article" date="2015" name="Genome Announc.">
        <title>Virulence Factor Genes Detected in the Complete Genome Sequence of Corynebacterium uterequi DSM 45634, Isolated from the Uterus of a Maiden Mare.</title>
        <authorList>
            <person name="Ruckert C."/>
            <person name="Kriete M."/>
            <person name="Jaenicke S."/>
            <person name="Winkler A."/>
            <person name="Tauch A."/>
        </authorList>
    </citation>
    <scope>NUCLEOTIDE SEQUENCE [LARGE SCALE GENOMIC DNA]</scope>
    <source>
        <strain evidence="7 8">DSM 45634</strain>
    </source>
</reference>
<dbReference type="InterPro" id="IPR036069">
    <property type="entry name" value="DUF34/NIF3_sf"/>
</dbReference>
<dbReference type="RefSeq" id="WP_047259937.1">
    <property type="nucleotide sequence ID" value="NZ_CP011546.1"/>
</dbReference>
<comment type="similarity">
    <text evidence="1 5">Belongs to the GTP cyclohydrolase I type 2/NIF3 family.</text>
</comment>
<protein>
    <recommendedName>
        <fullName evidence="3 5">GTP cyclohydrolase 1 type 2 homolog</fullName>
    </recommendedName>
</protein>
<evidence type="ECO:0000256" key="4">
    <source>
        <dbReference type="ARBA" id="ARBA00022723"/>
    </source>
</evidence>
<name>A0A0G3HFL3_9CORY</name>
<feature type="binding site" evidence="6">
    <location>
        <position position="355"/>
    </location>
    <ligand>
        <name>a divalent metal cation</name>
        <dbReference type="ChEBI" id="CHEBI:60240"/>
        <label>1</label>
    </ligand>
</feature>
<dbReference type="GO" id="GO:0046872">
    <property type="term" value="F:metal ion binding"/>
    <property type="evidence" value="ECO:0007669"/>
    <property type="project" value="UniProtKB-UniRule"/>
</dbReference>
<reference evidence="8" key="2">
    <citation type="submission" date="2015-05" db="EMBL/GenBank/DDBJ databases">
        <title>Complete genome sequence of Corynebacterium uterequi DSM 45634, isolated from the uterus of a maiden mare.</title>
        <authorList>
            <person name="Ruckert C."/>
            <person name="Albersmeier A."/>
            <person name="Winkler A."/>
            <person name="Tauch A."/>
        </authorList>
    </citation>
    <scope>NUCLEOTIDE SEQUENCE [LARGE SCALE GENOMIC DNA]</scope>
    <source>
        <strain evidence="8">DSM 45634</strain>
    </source>
</reference>
<evidence type="ECO:0000256" key="1">
    <source>
        <dbReference type="ARBA" id="ARBA00006964"/>
    </source>
</evidence>
<dbReference type="OrthoDB" id="9795763at2"/>
<evidence type="ECO:0000256" key="6">
    <source>
        <dbReference type="PIRSR" id="PIRSR602678-1"/>
    </source>
</evidence>
<keyword evidence="4 5" id="KW-0479">Metal-binding</keyword>
<dbReference type="STRING" id="1072256.CUTER_07785"/>
<dbReference type="EMBL" id="CP011546">
    <property type="protein sequence ID" value="AKK11545.1"/>
    <property type="molecule type" value="Genomic_DNA"/>
</dbReference>
<gene>
    <name evidence="7" type="ORF">CUTER_07785</name>
</gene>
<feature type="binding site" evidence="6">
    <location>
        <position position="359"/>
    </location>
    <ligand>
        <name>a divalent metal cation</name>
        <dbReference type="ChEBI" id="CHEBI:60240"/>
        <label>1</label>
    </ligand>
</feature>
<organism evidence="7 8">
    <name type="scientific">Corynebacterium uterequi</name>
    <dbReference type="NCBI Taxonomy" id="1072256"/>
    <lineage>
        <taxon>Bacteria</taxon>
        <taxon>Bacillati</taxon>
        <taxon>Actinomycetota</taxon>
        <taxon>Actinomycetes</taxon>
        <taxon>Mycobacteriales</taxon>
        <taxon>Corynebacteriaceae</taxon>
        <taxon>Corynebacterium</taxon>
    </lineage>
</organism>
<dbReference type="PANTHER" id="PTHR13799:SF14">
    <property type="entry name" value="GTP CYCLOHYDROLASE 1 TYPE 2 HOMOLOG"/>
    <property type="match status" value="1"/>
</dbReference>
<evidence type="ECO:0000313" key="8">
    <source>
        <dbReference type="Proteomes" id="UP000035548"/>
    </source>
</evidence>
<dbReference type="FunFam" id="3.40.1390.30:FF:000001">
    <property type="entry name" value="GTP cyclohydrolase 1 type 2"/>
    <property type="match status" value="1"/>
</dbReference>
<dbReference type="Proteomes" id="UP000035548">
    <property type="component" value="Chromosome"/>
</dbReference>
<evidence type="ECO:0000256" key="3">
    <source>
        <dbReference type="ARBA" id="ARBA00022112"/>
    </source>
</evidence>
<accession>A0A0G3HFL3</accession>
<evidence type="ECO:0000313" key="7">
    <source>
        <dbReference type="EMBL" id="AKK11545.1"/>
    </source>
</evidence>
<dbReference type="PIRSF" id="PIRSF037489">
    <property type="entry name" value="UCP037489_NIF3_YqfO"/>
    <property type="match status" value="1"/>
</dbReference>
<keyword evidence="8" id="KW-1185">Reference proteome</keyword>
<dbReference type="KEGG" id="cut:CUTER_07785"/>
<feature type="binding site" evidence="6">
    <location>
        <position position="123"/>
    </location>
    <ligand>
        <name>a divalent metal cation</name>
        <dbReference type="ChEBI" id="CHEBI:60240"/>
        <label>1</label>
    </ligand>
</feature>
<dbReference type="AlphaFoldDB" id="A0A0G3HFL3"/>
<dbReference type="NCBIfam" id="TIGR00486">
    <property type="entry name" value="YbgI_SA1388"/>
    <property type="match status" value="1"/>
</dbReference>